<dbReference type="eggNOG" id="COG5385">
    <property type="taxonomic scope" value="Bacteria"/>
</dbReference>
<reference evidence="2 3" key="1">
    <citation type="submission" date="2006-01" db="EMBL/GenBank/DDBJ databases">
        <authorList>
            <person name="Hagstrom A."/>
            <person name="Ferriera S."/>
            <person name="Johnson J."/>
            <person name="Kravitz S."/>
            <person name="Halpern A."/>
            <person name="Remington K."/>
            <person name="Beeson K."/>
            <person name="Tran B."/>
            <person name="Rogers Y.-H."/>
            <person name="Friedman R."/>
            <person name="Venter J.C."/>
        </authorList>
    </citation>
    <scope>NUCLEOTIDE SEQUENCE [LARGE SCALE GENOMIC DNA]</scope>
    <source>
        <strain evidence="2 3">SKA53</strain>
    </source>
</reference>
<dbReference type="Proteomes" id="UP000004507">
    <property type="component" value="Unassembled WGS sequence"/>
</dbReference>
<evidence type="ECO:0000259" key="1">
    <source>
        <dbReference type="Pfam" id="PF10090"/>
    </source>
</evidence>
<organism evidence="2 3">
    <name type="scientific">Yoonia vestfoldensis SKA53</name>
    <dbReference type="NCBI Taxonomy" id="314232"/>
    <lineage>
        <taxon>Bacteria</taxon>
        <taxon>Pseudomonadati</taxon>
        <taxon>Pseudomonadota</taxon>
        <taxon>Alphaproteobacteria</taxon>
        <taxon>Rhodobacterales</taxon>
        <taxon>Paracoccaceae</taxon>
        <taxon>Yoonia</taxon>
    </lineage>
</organism>
<name>A3V5X0_9RHOB</name>
<dbReference type="Gene3D" id="3.30.565.10">
    <property type="entry name" value="Histidine kinase-like ATPase, C-terminal domain"/>
    <property type="match status" value="1"/>
</dbReference>
<dbReference type="HOGENOM" id="CLU_086320_1_0_5"/>
<proteinExistence type="predicted"/>
<feature type="domain" description="Histidine phosphotransferase ChpT C-terminal" evidence="1">
    <location>
        <begin position="76"/>
        <end position="189"/>
    </location>
</feature>
<gene>
    <name evidence="2" type="ORF">SKA53_04383</name>
</gene>
<dbReference type="InterPro" id="IPR036890">
    <property type="entry name" value="HATPase_C_sf"/>
</dbReference>
<sequence length="196" mass="21415">MRPDLATLVGSRICHDLISPIGAIGNGLELLALTDGNPGAEMNLIADSVQNANARIRFYRIAYGAASTEQMLGSADVLSFISVLARGGRFTYFWQVAEDRPRREVRCALLLLQCFEAAMPVGGDIHVSVIDGRWVLSAECLRFNIDPCLWDRLATGDTAFTYSAAQVQFALLPCMLQEAGRALKVKMSSDRIVVSF</sequence>
<evidence type="ECO:0000313" key="2">
    <source>
        <dbReference type="EMBL" id="EAQ06294.1"/>
    </source>
</evidence>
<evidence type="ECO:0000313" key="3">
    <source>
        <dbReference type="Proteomes" id="UP000004507"/>
    </source>
</evidence>
<dbReference type="OrthoDB" id="9803702at2"/>
<dbReference type="EMBL" id="AAMS01000005">
    <property type="protein sequence ID" value="EAQ06294.1"/>
    <property type="molecule type" value="Genomic_DNA"/>
</dbReference>
<dbReference type="InterPro" id="IPR018762">
    <property type="entry name" value="ChpT_C"/>
</dbReference>
<accession>A3V5X0</accession>
<dbReference type="RefSeq" id="WP_007204832.1">
    <property type="nucleotide sequence ID" value="NZ_CH672414.1"/>
</dbReference>
<dbReference type="Gene3D" id="1.10.287.130">
    <property type="match status" value="1"/>
</dbReference>
<keyword evidence="3" id="KW-1185">Reference proteome</keyword>
<comment type="caution">
    <text evidence="2">The sequence shown here is derived from an EMBL/GenBank/DDBJ whole genome shotgun (WGS) entry which is preliminary data.</text>
</comment>
<dbReference type="STRING" id="314232.SKA53_04383"/>
<dbReference type="AlphaFoldDB" id="A3V5X0"/>
<protein>
    <recommendedName>
        <fullName evidence="1">Histidine phosphotransferase ChpT C-terminal domain-containing protein</fullName>
    </recommendedName>
</protein>
<dbReference type="Pfam" id="PF10090">
    <property type="entry name" value="HPTransfase"/>
    <property type="match status" value="1"/>
</dbReference>